<name>A0AA38S549_9PEZI</name>
<sequence length="321" mass="35506">MDRLSVYIAAANLAHRETEVRASIAQGAQDVRTIMTQPWSASELCRYAARDIPPAVRARQATGIMWYLTALAVKRNQGFRDGAFVCRDPQGRLSAYFRGIGTPRTSSHLRRHSAPGCTGGVDLCTDENDVVPPLPHGHRHVLYIAIAEDKRRGSCLFLKPEHYGVAGFWDWAYHAVRYIRSLVRRYLCCGGYDSIGMRKERIPDRYVRAFSKAVTCLPDGPSAIAEVGYHGGGEGIGYMHEYLTAKLADVKLSESVRVPILTLLLQLRSEYDFVGLRFGNEVFLDLAIDLSGPLPEAPEVHGPSPSLRWLGSCSGDESVSL</sequence>
<dbReference type="Proteomes" id="UP001174694">
    <property type="component" value="Unassembled WGS sequence"/>
</dbReference>
<comment type="caution">
    <text evidence="1">The sequence shown here is derived from an EMBL/GenBank/DDBJ whole genome shotgun (WGS) entry which is preliminary data.</text>
</comment>
<accession>A0AA38S549</accession>
<proteinExistence type="predicted"/>
<reference evidence="1" key="1">
    <citation type="submission" date="2022-07" db="EMBL/GenBank/DDBJ databases">
        <title>Fungi with potential for degradation of polypropylene.</title>
        <authorList>
            <person name="Gostincar C."/>
        </authorList>
    </citation>
    <scope>NUCLEOTIDE SEQUENCE</scope>
    <source>
        <strain evidence="1">EXF-13308</strain>
    </source>
</reference>
<evidence type="ECO:0000313" key="1">
    <source>
        <dbReference type="EMBL" id="KAJ9156435.1"/>
    </source>
</evidence>
<dbReference type="AlphaFoldDB" id="A0AA38S549"/>
<evidence type="ECO:0000313" key="2">
    <source>
        <dbReference type="Proteomes" id="UP001174694"/>
    </source>
</evidence>
<organism evidence="1 2">
    <name type="scientific">Pleurostoma richardsiae</name>
    <dbReference type="NCBI Taxonomy" id="41990"/>
    <lineage>
        <taxon>Eukaryota</taxon>
        <taxon>Fungi</taxon>
        <taxon>Dikarya</taxon>
        <taxon>Ascomycota</taxon>
        <taxon>Pezizomycotina</taxon>
        <taxon>Sordariomycetes</taxon>
        <taxon>Sordariomycetidae</taxon>
        <taxon>Calosphaeriales</taxon>
        <taxon>Pleurostomataceae</taxon>
        <taxon>Pleurostoma</taxon>
    </lineage>
</organism>
<protein>
    <submittedName>
        <fullName evidence="1">Uncharacterized protein</fullName>
    </submittedName>
</protein>
<dbReference type="EMBL" id="JANBVO010000002">
    <property type="protein sequence ID" value="KAJ9156435.1"/>
    <property type="molecule type" value="Genomic_DNA"/>
</dbReference>
<gene>
    <name evidence="1" type="ORF">NKR23_g1175</name>
</gene>
<keyword evidence="2" id="KW-1185">Reference proteome</keyword>